<dbReference type="Ensembl" id="ENSTRUT00000075439.1">
    <property type="protein sequence ID" value="ENSTRUP00000077925.1"/>
    <property type="gene ID" value="ENSTRUG00000028864.1"/>
</dbReference>
<sequence>MGTGVPSGVQLRRLPRQRLGHGKSSSLVRIAGIKSNSFPVRVGLRQGCPLSPILPALFVLSLEPLAKAIRQSNLILPISVCNTQHQLSLYADDVLVFLENPAQSTPHLLAAKSSVLPINIPIVPHFTYLGIEIFPSLNQITKYNYSVVLNKTLRDLDRWVDLPMSIRACVSVIKMNILPRINFVSSMIPLPPPSDHWSKLQSATTKFIWNKKRPRLKMSVLQRRREDGGLAVPDFKLYFWSFVLRPLLSWFNPDCSCNSLHLCQYVIFFCPVFLSLYTYFILFFKSLWCLHCILSYGMFLALGLFLLYCIFCLYLKIKKLIIEKKNATSFLVCALSA</sequence>
<feature type="transmembrane region" description="Helical" evidence="1">
    <location>
        <begin position="265"/>
        <end position="287"/>
    </location>
</feature>
<dbReference type="InterPro" id="IPR000477">
    <property type="entry name" value="RT_dom"/>
</dbReference>
<dbReference type="GeneTree" id="ENSGT00940000163630"/>
<keyword evidence="1" id="KW-1133">Transmembrane helix</keyword>
<proteinExistence type="predicted"/>
<reference evidence="3" key="2">
    <citation type="submission" date="2025-08" db="UniProtKB">
        <authorList>
            <consortium name="Ensembl"/>
        </authorList>
    </citation>
    <scope>IDENTIFICATION</scope>
</reference>
<name>A0A674NX77_TAKRU</name>
<feature type="domain" description="Reverse transcriptase" evidence="2">
    <location>
        <begin position="29"/>
        <end position="107"/>
    </location>
</feature>
<dbReference type="PANTHER" id="PTHR31635:SF196">
    <property type="entry name" value="REVERSE TRANSCRIPTASE DOMAIN-CONTAINING PROTEIN-RELATED"/>
    <property type="match status" value="1"/>
</dbReference>
<keyword evidence="1" id="KW-0812">Transmembrane</keyword>
<dbReference type="Proteomes" id="UP000005226">
    <property type="component" value="Chromosome 11"/>
</dbReference>
<keyword evidence="1" id="KW-0472">Membrane</keyword>
<protein>
    <recommendedName>
        <fullName evidence="2">Reverse transcriptase domain-containing protein</fullName>
    </recommendedName>
</protein>
<evidence type="ECO:0000256" key="1">
    <source>
        <dbReference type="SAM" id="Phobius"/>
    </source>
</evidence>
<organism evidence="3 4">
    <name type="scientific">Takifugu rubripes</name>
    <name type="common">Japanese pufferfish</name>
    <name type="synonym">Fugu rubripes</name>
    <dbReference type="NCBI Taxonomy" id="31033"/>
    <lineage>
        <taxon>Eukaryota</taxon>
        <taxon>Metazoa</taxon>
        <taxon>Chordata</taxon>
        <taxon>Craniata</taxon>
        <taxon>Vertebrata</taxon>
        <taxon>Euteleostomi</taxon>
        <taxon>Actinopterygii</taxon>
        <taxon>Neopterygii</taxon>
        <taxon>Teleostei</taxon>
        <taxon>Neoteleostei</taxon>
        <taxon>Acanthomorphata</taxon>
        <taxon>Eupercaria</taxon>
        <taxon>Tetraodontiformes</taxon>
        <taxon>Tetradontoidea</taxon>
        <taxon>Tetraodontidae</taxon>
        <taxon>Takifugu</taxon>
    </lineage>
</organism>
<keyword evidence="4" id="KW-1185">Reference proteome</keyword>
<reference evidence="3 4" key="1">
    <citation type="journal article" date="2011" name="Genome Biol. Evol.">
        <title>Integration of the genetic map and genome assembly of fugu facilitates insights into distinct features of genome evolution in teleosts and mammals.</title>
        <authorList>
            <person name="Kai W."/>
            <person name="Kikuchi K."/>
            <person name="Tohari S."/>
            <person name="Chew A.K."/>
            <person name="Tay A."/>
            <person name="Fujiwara A."/>
            <person name="Hosoya S."/>
            <person name="Suetake H."/>
            <person name="Naruse K."/>
            <person name="Brenner S."/>
            <person name="Suzuki Y."/>
            <person name="Venkatesh B."/>
        </authorList>
    </citation>
    <scope>NUCLEOTIDE SEQUENCE [LARGE SCALE GENOMIC DNA]</scope>
</reference>
<dbReference type="PANTHER" id="PTHR31635">
    <property type="entry name" value="REVERSE TRANSCRIPTASE DOMAIN-CONTAINING PROTEIN-RELATED"/>
    <property type="match status" value="1"/>
</dbReference>
<evidence type="ECO:0000313" key="4">
    <source>
        <dbReference type="Proteomes" id="UP000005226"/>
    </source>
</evidence>
<dbReference type="InParanoid" id="A0A674NX77"/>
<dbReference type="Pfam" id="PF00078">
    <property type="entry name" value="RVT_1"/>
    <property type="match status" value="1"/>
</dbReference>
<dbReference type="OMA" id="CKITASG"/>
<evidence type="ECO:0000259" key="2">
    <source>
        <dbReference type="Pfam" id="PF00078"/>
    </source>
</evidence>
<accession>A0A674NX77</accession>
<reference evidence="3" key="3">
    <citation type="submission" date="2025-09" db="UniProtKB">
        <authorList>
            <consortium name="Ensembl"/>
        </authorList>
    </citation>
    <scope>IDENTIFICATION</scope>
</reference>
<feature type="transmembrane region" description="Helical" evidence="1">
    <location>
        <begin position="293"/>
        <end position="315"/>
    </location>
</feature>
<dbReference type="AlphaFoldDB" id="A0A674NX77"/>
<evidence type="ECO:0000313" key="3">
    <source>
        <dbReference type="Ensembl" id="ENSTRUP00000077925.1"/>
    </source>
</evidence>